<dbReference type="WBParaSite" id="OFLC_0000669301-mRNA-1">
    <property type="protein sequence ID" value="OFLC_0000669301-mRNA-1"/>
    <property type="gene ID" value="OFLC_0000669301"/>
</dbReference>
<accession>A0A183HGT2</accession>
<protein>
    <submittedName>
        <fullName evidence="1 3">Uncharacterized protein</fullName>
    </submittedName>
</protein>
<name>A0A183HGT2_9BILA</name>
<keyword evidence="2" id="KW-1185">Reference proteome</keyword>
<evidence type="ECO:0000313" key="2">
    <source>
        <dbReference type="Proteomes" id="UP000267606"/>
    </source>
</evidence>
<evidence type="ECO:0000313" key="3">
    <source>
        <dbReference type="WBParaSite" id="OFLC_0000669301-mRNA-1"/>
    </source>
</evidence>
<dbReference type="Proteomes" id="UP000267606">
    <property type="component" value="Unassembled WGS sequence"/>
</dbReference>
<dbReference type="EMBL" id="UZAJ01006522">
    <property type="protein sequence ID" value="VDO47539.1"/>
    <property type="molecule type" value="Genomic_DNA"/>
</dbReference>
<sequence>MTLLLWLYWGPGNTVGRSVAVSRFIISVNC</sequence>
<organism evidence="3">
    <name type="scientific">Onchocerca flexuosa</name>
    <dbReference type="NCBI Taxonomy" id="387005"/>
    <lineage>
        <taxon>Eukaryota</taxon>
        <taxon>Metazoa</taxon>
        <taxon>Ecdysozoa</taxon>
        <taxon>Nematoda</taxon>
        <taxon>Chromadorea</taxon>
        <taxon>Rhabditida</taxon>
        <taxon>Spirurina</taxon>
        <taxon>Spiruromorpha</taxon>
        <taxon>Filarioidea</taxon>
        <taxon>Onchocercidae</taxon>
        <taxon>Onchocerca</taxon>
    </lineage>
</organism>
<gene>
    <name evidence="1" type="ORF">OFLC_LOCUS6694</name>
</gene>
<dbReference type="AlphaFoldDB" id="A0A183HGT2"/>
<reference evidence="3" key="1">
    <citation type="submission" date="2016-06" db="UniProtKB">
        <authorList>
            <consortium name="WormBaseParasite"/>
        </authorList>
    </citation>
    <scope>IDENTIFICATION</scope>
</reference>
<reference evidence="1 2" key="2">
    <citation type="submission" date="2018-11" db="EMBL/GenBank/DDBJ databases">
        <authorList>
            <consortium name="Pathogen Informatics"/>
        </authorList>
    </citation>
    <scope>NUCLEOTIDE SEQUENCE [LARGE SCALE GENOMIC DNA]</scope>
</reference>
<proteinExistence type="predicted"/>
<evidence type="ECO:0000313" key="1">
    <source>
        <dbReference type="EMBL" id="VDO47539.1"/>
    </source>
</evidence>